<dbReference type="PANTHER" id="PTHR13555:SF68">
    <property type="entry name" value="ZINC FINGER PROTEIN 474"/>
    <property type="match status" value="1"/>
</dbReference>
<dbReference type="AlphaFoldDB" id="W4G6I6"/>
<feature type="compositionally biased region" description="Polar residues" evidence="6">
    <location>
        <begin position="195"/>
        <end position="215"/>
    </location>
</feature>
<evidence type="ECO:0000256" key="4">
    <source>
        <dbReference type="ARBA" id="ARBA00022833"/>
    </source>
</evidence>
<dbReference type="Gene3D" id="3.30.160.60">
    <property type="entry name" value="Classic Zinc Finger"/>
    <property type="match status" value="2"/>
</dbReference>
<organism evidence="8">
    <name type="scientific">Aphanomyces astaci</name>
    <name type="common">Crayfish plague agent</name>
    <dbReference type="NCBI Taxonomy" id="112090"/>
    <lineage>
        <taxon>Eukaryota</taxon>
        <taxon>Sar</taxon>
        <taxon>Stramenopiles</taxon>
        <taxon>Oomycota</taxon>
        <taxon>Saprolegniomycetes</taxon>
        <taxon>Saprolegniales</taxon>
        <taxon>Verrucalvaceae</taxon>
        <taxon>Aphanomyces</taxon>
    </lineage>
</organism>
<accession>W4G6I6</accession>
<evidence type="ECO:0000259" key="7">
    <source>
        <dbReference type="PROSITE" id="PS52027"/>
    </source>
</evidence>
<dbReference type="RefSeq" id="XP_009835410.1">
    <property type="nucleotide sequence ID" value="XM_009837108.1"/>
</dbReference>
<dbReference type="InterPro" id="IPR049899">
    <property type="entry name" value="Znf_C2HC_C3H"/>
</dbReference>
<feature type="domain" description="C2HC/C3H-type" evidence="7">
    <location>
        <begin position="96"/>
        <end position="125"/>
    </location>
</feature>
<keyword evidence="2" id="KW-0677">Repeat</keyword>
<keyword evidence="4" id="KW-0862">Zinc</keyword>
<sequence length="247" mass="26928">MDPAVLAKRPKVRTCYVCGRDYGFSSFEIHLKQCKQMWIAQEELKPLRERRPVPEPPPTLLVATEGGGDAPSSYDLTPEQLEAQNRAAQQAFENKVMEKCPYCGRTFNPERLAIHNRSCTAEHPAKAIGQARLKDTSSGSGGDGGGSSHALPVKAKEPQLKVSTPPEDKSRSADKQPSLAGSLGANRKQRAALQSPLTSSSPTGQDELSPPSNRSIQTLKAKLDHWEKTALAMVQDIRDMKAAIDQM</sequence>
<dbReference type="GeneID" id="20812529"/>
<name>W4G6I6_APHAT</name>
<dbReference type="Pfam" id="PF13913">
    <property type="entry name" value="zf-C2HC_2"/>
    <property type="match status" value="2"/>
</dbReference>
<keyword evidence="1" id="KW-0479">Metal-binding</keyword>
<dbReference type="PROSITE" id="PS52027">
    <property type="entry name" value="ZF_C2HC_C3H"/>
    <property type="match status" value="1"/>
</dbReference>
<protein>
    <recommendedName>
        <fullName evidence="7">C2HC/C3H-type domain-containing protein</fullName>
    </recommendedName>
</protein>
<evidence type="ECO:0000256" key="3">
    <source>
        <dbReference type="ARBA" id="ARBA00022771"/>
    </source>
</evidence>
<dbReference type="EMBL" id="KI913142">
    <property type="protein sequence ID" value="ETV74906.1"/>
    <property type="molecule type" value="Genomic_DNA"/>
</dbReference>
<dbReference type="InterPro" id="IPR026319">
    <property type="entry name" value="ZC2HC1A/B-like"/>
</dbReference>
<gene>
    <name evidence="8" type="ORF">H257_10533</name>
</gene>
<evidence type="ECO:0000256" key="5">
    <source>
        <dbReference type="PROSITE-ProRule" id="PRU01371"/>
    </source>
</evidence>
<evidence type="ECO:0000256" key="1">
    <source>
        <dbReference type="ARBA" id="ARBA00022723"/>
    </source>
</evidence>
<dbReference type="VEuPathDB" id="FungiDB:H257_10533"/>
<dbReference type="PANTHER" id="PTHR13555">
    <property type="entry name" value="C2H2 ZINC FINGER CGI-62-RELATED"/>
    <property type="match status" value="1"/>
</dbReference>
<reference evidence="8" key="1">
    <citation type="submission" date="2013-12" db="EMBL/GenBank/DDBJ databases">
        <title>The Genome Sequence of Aphanomyces astaci APO3.</title>
        <authorList>
            <consortium name="The Broad Institute Genomics Platform"/>
            <person name="Russ C."/>
            <person name="Tyler B."/>
            <person name="van West P."/>
            <person name="Dieguez-Uribeondo J."/>
            <person name="Young S.K."/>
            <person name="Zeng Q."/>
            <person name="Gargeya S."/>
            <person name="Fitzgerald M."/>
            <person name="Abouelleil A."/>
            <person name="Alvarado L."/>
            <person name="Chapman S.B."/>
            <person name="Gainer-Dewar J."/>
            <person name="Goldberg J."/>
            <person name="Griggs A."/>
            <person name="Gujja S."/>
            <person name="Hansen M."/>
            <person name="Howarth C."/>
            <person name="Imamovic A."/>
            <person name="Ireland A."/>
            <person name="Larimer J."/>
            <person name="McCowan C."/>
            <person name="Murphy C."/>
            <person name="Pearson M."/>
            <person name="Poon T.W."/>
            <person name="Priest M."/>
            <person name="Roberts A."/>
            <person name="Saif S."/>
            <person name="Shea T."/>
            <person name="Sykes S."/>
            <person name="Wortman J."/>
            <person name="Nusbaum C."/>
            <person name="Birren B."/>
        </authorList>
    </citation>
    <scope>NUCLEOTIDE SEQUENCE [LARGE SCALE GENOMIC DNA]</scope>
    <source>
        <strain evidence="8">APO3</strain>
    </source>
</reference>
<dbReference type="OrthoDB" id="265955at2759"/>
<evidence type="ECO:0000313" key="8">
    <source>
        <dbReference type="EMBL" id="ETV74906.1"/>
    </source>
</evidence>
<keyword evidence="3 5" id="KW-0863">Zinc-finger</keyword>
<proteinExistence type="predicted"/>
<evidence type="ECO:0000256" key="2">
    <source>
        <dbReference type="ARBA" id="ARBA00022737"/>
    </source>
</evidence>
<dbReference type="GO" id="GO:0008270">
    <property type="term" value="F:zinc ion binding"/>
    <property type="evidence" value="ECO:0007669"/>
    <property type="project" value="UniProtKB-KW"/>
</dbReference>
<evidence type="ECO:0000256" key="6">
    <source>
        <dbReference type="SAM" id="MobiDB-lite"/>
    </source>
</evidence>
<feature type="region of interest" description="Disordered" evidence="6">
    <location>
        <begin position="130"/>
        <end position="215"/>
    </location>
</feature>